<protein>
    <recommendedName>
        <fullName evidence="4">50S ribosomal protein L13</fullName>
    </recommendedName>
</protein>
<evidence type="ECO:0000256" key="2">
    <source>
        <dbReference type="ARBA" id="ARBA00022980"/>
    </source>
</evidence>
<dbReference type="NCBIfam" id="TIGR01066">
    <property type="entry name" value="rplM_bact"/>
    <property type="match status" value="1"/>
</dbReference>
<dbReference type="AlphaFoldDB" id="A0A1G2MEB8"/>
<dbReference type="InterPro" id="IPR005822">
    <property type="entry name" value="Ribosomal_uL13"/>
</dbReference>
<keyword evidence="3" id="KW-0687">Ribonucleoprotein</keyword>
<dbReference type="GO" id="GO:0006412">
    <property type="term" value="P:translation"/>
    <property type="evidence" value="ECO:0007669"/>
    <property type="project" value="InterPro"/>
</dbReference>
<dbReference type="PANTHER" id="PTHR11545">
    <property type="entry name" value="RIBOSOMAL PROTEIN L13"/>
    <property type="match status" value="1"/>
</dbReference>
<accession>A0A1G2MEB8</accession>
<organism evidence="5 6">
    <name type="scientific">Candidatus Taylorbacteria bacterium RIFCSPHIGHO2_02_FULL_43_32b</name>
    <dbReference type="NCBI Taxonomy" id="1802306"/>
    <lineage>
        <taxon>Bacteria</taxon>
        <taxon>Candidatus Tayloriibacteriota</taxon>
    </lineage>
</organism>
<dbReference type="Proteomes" id="UP000177130">
    <property type="component" value="Unassembled WGS sequence"/>
</dbReference>
<dbReference type="GO" id="GO:0003735">
    <property type="term" value="F:structural constituent of ribosome"/>
    <property type="evidence" value="ECO:0007669"/>
    <property type="project" value="InterPro"/>
</dbReference>
<dbReference type="CDD" id="cd00392">
    <property type="entry name" value="Ribosomal_L13"/>
    <property type="match status" value="1"/>
</dbReference>
<reference evidence="5 6" key="1">
    <citation type="journal article" date="2016" name="Nat. Commun.">
        <title>Thousands of microbial genomes shed light on interconnected biogeochemical processes in an aquifer system.</title>
        <authorList>
            <person name="Anantharaman K."/>
            <person name="Brown C.T."/>
            <person name="Hug L.A."/>
            <person name="Sharon I."/>
            <person name="Castelle C.J."/>
            <person name="Probst A.J."/>
            <person name="Thomas B.C."/>
            <person name="Singh A."/>
            <person name="Wilkins M.J."/>
            <person name="Karaoz U."/>
            <person name="Brodie E.L."/>
            <person name="Williams K.H."/>
            <person name="Hubbard S.S."/>
            <person name="Banfield J.F."/>
        </authorList>
    </citation>
    <scope>NUCLEOTIDE SEQUENCE [LARGE SCALE GENOMIC DNA]</scope>
</reference>
<evidence type="ECO:0000256" key="1">
    <source>
        <dbReference type="ARBA" id="ARBA00006227"/>
    </source>
</evidence>
<dbReference type="Gene3D" id="3.90.1180.10">
    <property type="entry name" value="Ribosomal protein L13"/>
    <property type="match status" value="1"/>
</dbReference>
<evidence type="ECO:0000256" key="3">
    <source>
        <dbReference type="ARBA" id="ARBA00023274"/>
    </source>
</evidence>
<keyword evidence="2 5" id="KW-0689">Ribosomal protein</keyword>
<dbReference type="EMBL" id="MHRK01000056">
    <property type="protein sequence ID" value="OHA22255.1"/>
    <property type="molecule type" value="Genomic_DNA"/>
</dbReference>
<comment type="similarity">
    <text evidence="1">Belongs to the universal ribosomal protein uL13 family.</text>
</comment>
<sequence>MKHTIDAENKVLGRVANEAARLLLGKDSPAFQKNIVAGNVVEVINAGKMKMPEEKMMAEKYASHSGYPGSQKLISRKEVVEKKGVEALVRRAVYKMLPKNRLQDIRIKTLKVVK</sequence>
<dbReference type="SUPFAM" id="SSF52161">
    <property type="entry name" value="Ribosomal protein L13"/>
    <property type="match status" value="1"/>
</dbReference>
<dbReference type="InterPro" id="IPR005823">
    <property type="entry name" value="Ribosomal_uL13_bac-type"/>
</dbReference>
<dbReference type="STRING" id="1802306.A3C72_04140"/>
<proteinExistence type="inferred from homology"/>
<gene>
    <name evidence="5" type="ORF">A3C72_04140</name>
</gene>
<dbReference type="InterPro" id="IPR036899">
    <property type="entry name" value="Ribosomal_uL13_sf"/>
</dbReference>
<name>A0A1G2MEB8_9BACT</name>
<dbReference type="GO" id="GO:1990904">
    <property type="term" value="C:ribonucleoprotein complex"/>
    <property type="evidence" value="ECO:0007669"/>
    <property type="project" value="UniProtKB-KW"/>
</dbReference>
<dbReference type="GO" id="GO:0017148">
    <property type="term" value="P:negative regulation of translation"/>
    <property type="evidence" value="ECO:0007669"/>
    <property type="project" value="TreeGrafter"/>
</dbReference>
<comment type="caution">
    <text evidence="5">The sequence shown here is derived from an EMBL/GenBank/DDBJ whole genome shotgun (WGS) entry which is preliminary data.</text>
</comment>
<dbReference type="Pfam" id="PF00572">
    <property type="entry name" value="Ribosomal_L13"/>
    <property type="match status" value="1"/>
</dbReference>
<dbReference type="PANTHER" id="PTHR11545:SF2">
    <property type="entry name" value="LARGE RIBOSOMAL SUBUNIT PROTEIN UL13M"/>
    <property type="match status" value="1"/>
</dbReference>
<evidence type="ECO:0000313" key="5">
    <source>
        <dbReference type="EMBL" id="OHA22255.1"/>
    </source>
</evidence>
<evidence type="ECO:0000256" key="4">
    <source>
        <dbReference type="ARBA" id="ARBA00035499"/>
    </source>
</evidence>
<evidence type="ECO:0000313" key="6">
    <source>
        <dbReference type="Proteomes" id="UP000177130"/>
    </source>
</evidence>
<dbReference type="GO" id="GO:0005840">
    <property type="term" value="C:ribosome"/>
    <property type="evidence" value="ECO:0007669"/>
    <property type="project" value="UniProtKB-KW"/>
</dbReference>
<dbReference type="GO" id="GO:0003729">
    <property type="term" value="F:mRNA binding"/>
    <property type="evidence" value="ECO:0007669"/>
    <property type="project" value="TreeGrafter"/>
</dbReference>
<dbReference type="PIRSF" id="PIRSF002181">
    <property type="entry name" value="Ribosomal_L13"/>
    <property type="match status" value="1"/>
</dbReference>